<reference evidence="2 3" key="1">
    <citation type="submission" date="2017-03" db="EMBL/GenBank/DDBJ databases">
        <title>Genomes of endolithic fungi from Antarctica.</title>
        <authorList>
            <person name="Coleine C."/>
            <person name="Masonjones S."/>
            <person name="Stajich J.E."/>
        </authorList>
    </citation>
    <scope>NUCLEOTIDE SEQUENCE [LARGE SCALE GENOMIC DNA]</scope>
    <source>
        <strain evidence="2 3">CCFEE 5311</strain>
    </source>
</reference>
<dbReference type="PANTHER" id="PTHR36452:SF1">
    <property type="entry name" value="DUF2461 DOMAIN-CONTAINING PROTEIN"/>
    <property type="match status" value="1"/>
</dbReference>
<gene>
    <name evidence="2" type="ORF">B0A54_07352</name>
</gene>
<accession>A0A4U0V196</accession>
<name>A0A4U0V196_9PEZI</name>
<organism evidence="2 3">
    <name type="scientific">Friedmanniomyces endolithicus</name>
    <dbReference type="NCBI Taxonomy" id="329885"/>
    <lineage>
        <taxon>Eukaryota</taxon>
        <taxon>Fungi</taxon>
        <taxon>Dikarya</taxon>
        <taxon>Ascomycota</taxon>
        <taxon>Pezizomycotina</taxon>
        <taxon>Dothideomycetes</taxon>
        <taxon>Dothideomycetidae</taxon>
        <taxon>Mycosphaerellales</taxon>
        <taxon>Teratosphaeriaceae</taxon>
        <taxon>Friedmanniomyces</taxon>
    </lineage>
</organism>
<feature type="region of interest" description="Disordered" evidence="1">
    <location>
        <begin position="1"/>
        <end position="149"/>
    </location>
</feature>
<dbReference type="OrthoDB" id="2537769at2759"/>
<dbReference type="AlphaFoldDB" id="A0A4U0V196"/>
<dbReference type="InterPro" id="IPR012808">
    <property type="entry name" value="CHP02453"/>
</dbReference>
<feature type="compositionally biased region" description="Acidic residues" evidence="1">
    <location>
        <begin position="51"/>
        <end position="77"/>
    </location>
</feature>
<dbReference type="PANTHER" id="PTHR36452">
    <property type="entry name" value="CHROMOSOME 12, WHOLE GENOME SHOTGUN SEQUENCE"/>
    <property type="match status" value="1"/>
</dbReference>
<protein>
    <submittedName>
        <fullName evidence="2">Uncharacterized protein</fullName>
    </submittedName>
</protein>
<dbReference type="EMBL" id="NAJP01000024">
    <property type="protein sequence ID" value="TKA42264.1"/>
    <property type="molecule type" value="Genomic_DNA"/>
</dbReference>
<proteinExistence type="predicted"/>
<comment type="caution">
    <text evidence="2">The sequence shown here is derived from an EMBL/GenBank/DDBJ whole genome shotgun (WGS) entry which is preliminary data.</text>
</comment>
<dbReference type="Pfam" id="PF09365">
    <property type="entry name" value="DUF2461"/>
    <property type="match status" value="1"/>
</dbReference>
<evidence type="ECO:0000256" key="1">
    <source>
        <dbReference type="SAM" id="MobiDB-lite"/>
    </source>
</evidence>
<evidence type="ECO:0000313" key="3">
    <source>
        <dbReference type="Proteomes" id="UP000310066"/>
    </source>
</evidence>
<sequence length="344" mass="37129">MARKSERLSTGTRSGAAHKRVASTTAIPRSEAKRPKTKKATPTKSQHFQADEDAEDEEGEPFSGDDDIDSAFDDDGDASSSEAEPVDDDFNSGSEDEPKQRKKPAPRRTAQTPGAASAHEGQETSLEPGTQLIIRKPKARPAGKTPYGDSTIHPNTLLFLKDLAANNNREWLKSGSLWQPEAAPTAAMRNSIDHHPERLKGILMDVGVRKSFLSDAPKQESKAVKAFVVSNAGNALKTKPKGYSADHKDIELLRLRNYTIGSKLTGQDVTGAGGMDRVVGLMRCMKPFVSPFSFETTSPCPRLPGAPFASFVQQVQALFSASSDPADSCIARFRERSDSGCIAS</sequence>
<evidence type="ECO:0000313" key="2">
    <source>
        <dbReference type="EMBL" id="TKA42264.1"/>
    </source>
</evidence>
<dbReference type="Proteomes" id="UP000310066">
    <property type="component" value="Unassembled WGS sequence"/>
</dbReference>
<dbReference type="STRING" id="329885.A0A4U0V196"/>